<dbReference type="Pfam" id="PF00153">
    <property type="entry name" value="Mito_carr"/>
    <property type="match status" value="3"/>
</dbReference>
<protein>
    <submittedName>
        <fullName evidence="11">Mitochondrial thiamine pyrophosphate transporter</fullName>
    </submittedName>
</protein>
<name>A0A9W8BCX7_9FUNG</name>
<evidence type="ECO:0000256" key="5">
    <source>
        <dbReference type="ARBA" id="ARBA00022989"/>
    </source>
</evidence>
<feature type="compositionally biased region" description="Polar residues" evidence="10">
    <location>
        <begin position="18"/>
        <end position="29"/>
    </location>
</feature>
<evidence type="ECO:0000256" key="7">
    <source>
        <dbReference type="ARBA" id="ARBA00023136"/>
    </source>
</evidence>
<keyword evidence="3 8" id="KW-0812">Transmembrane</keyword>
<feature type="compositionally biased region" description="Low complexity" evidence="10">
    <location>
        <begin position="1"/>
        <end position="17"/>
    </location>
</feature>
<dbReference type="SUPFAM" id="SSF103506">
    <property type="entry name" value="Mitochondrial carrier"/>
    <property type="match status" value="1"/>
</dbReference>
<dbReference type="GO" id="GO:0031966">
    <property type="term" value="C:mitochondrial membrane"/>
    <property type="evidence" value="ECO:0007669"/>
    <property type="project" value="UniProtKB-SubCell"/>
</dbReference>
<evidence type="ECO:0000256" key="4">
    <source>
        <dbReference type="ARBA" id="ARBA00022737"/>
    </source>
</evidence>
<evidence type="ECO:0000256" key="1">
    <source>
        <dbReference type="ARBA" id="ARBA00004225"/>
    </source>
</evidence>
<sequence length="369" mass="39996">MSQAPASLPAATAMATSRSQSLASGNGSQEALDEDSQRAAQRQGGNVLMQTSRSHSVRKLTTAESVFCGATAGLVSRAVVSPFDVVKITLQLQTQQRSYGFLRPTTDGMLACARRILHKEGVRGLFKGNLSAEYLYLTYGATQFVVFDSIESSLRRFGGLPKHARSFISGAMAGAIATSVTYPLDLLRTRFIAQESSNRVHKSIIGAIYQIRAEEGFRGFYRGLWPACLQIMPYMGIVFTSYDTLASGYAWMRKRVLMGNSLALRGLDSVQDAVIGGTAAVIGKSCVYPLDLVRKRLQVQGPQLTKFANGNVPKYTGMVNALGYIVRNEGFLALFRGLTPALIKAAPASAVVFYVFGSTRDFVLSVRPE</sequence>
<evidence type="ECO:0000313" key="12">
    <source>
        <dbReference type="Proteomes" id="UP001150907"/>
    </source>
</evidence>
<feature type="compositionally biased region" description="Polar residues" evidence="10">
    <location>
        <begin position="38"/>
        <end position="54"/>
    </location>
</feature>
<dbReference type="EMBL" id="JANBQF010000454">
    <property type="protein sequence ID" value="KAJ2001039.1"/>
    <property type="molecule type" value="Genomic_DNA"/>
</dbReference>
<proteinExistence type="inferred from homology"/>
<dbReference type="AlphaFoldDB" id="A0A9W8BCX7"/>
<keyword evidence="4" id="KW-0677">Repeat</keyword>
<keyword evidence="2 9" id="KW-0813">Transport</keyword>
<evidence type="ECO:0000256" key="6">
    <source>
        <dbReference type="ARBA" id="ARBA00023128"/>
    </source>
</evidence>
<dbReference type="PRINTS" id="PR00926">
    <property type="entry name" value="MITOCARRIER"/>
</dbReference>
<dbReference type="PROSITE" id="PS50920">
    <property type="entry name" value="SOLCAR"/>
    <property type="match status" value="3"/>
</dbReference>
<dbReference type="PANTHER" id="PTHR24089">
    <property type="entry name" value="SOLUTE CARRIER FAMILY 25"/>
    <property type="match status" value="1"/>
</dbReference>
<comment type="caution">
    <text evidence="11">The sequence shown here is derived from an EMBL/GenBank/DDBJ whole genome shotgun (WGS) entry which is preliminary data.</text>
</comment>
<dbReference type="Proteomes" id="UP001150907">
    <property type="component" value="Unassembled WGS sequence"/>
</dbReference>
<reference evidence="11" key="1">
    <citation type="submission" date="2022-07" db="EMBL/GenBank/DDBJ databases">
        <title>Phylogenomic reconstructions and comparative analyses of Kickxellomycotina fungi.</title>
        <authorList>
            <person name="Reynolds N.K."/>
            <person name="Stajich J.E."/>
            <person name="Barry K."/>
            <person name="Grigoriev I.V."/>
            <person name="Crous P."/>
            <person name="Smith M.E."/>
        </authorList>
    </citation>
    <scope>NUCLEOTIDE SEQUENCE</scope>
    <source>
        <strain evidence="11">IMI 214461</strain>
    </source>
</reference>
<dbReference type="OrthoDB" id="18574at2759"/>
<feature type="repeat" description="Solcar" evidence="8">
    <location>
        <begin position="267"/>
        <end position="362"/>
    </location>
</feature>
<comment type="similarity">
    <text evidence="9">Belongs to the mitochondrial carrier (TC 2.A.29) family.</text>
</comment>
<keyword evidence="6" id="KW-0496">Mitochondrion</keyword>
<comment type="subcellular location">
    <subcellularLocation>
        <location evidence="1">Mitochondrion membrane</location>
        <topology evidence="1">Multi-pass membrane protein</topology>
    </subcellularLocation>
</comment>
<dbReference type="InterPro" id="IPR002067">
    <property type="entry name" value="MCP"/>
</dbReference>
<keyword evidence="5" id="KW-1133">Transmembrane helix</keyword>
<organism evidence="11 12">
    <name type="scientific">Coemansia thaxteri</name>
    <dbReference type="NCBI Taxonomy" id="2663907"/>
    <lineage>
        <taxon>Eukaryota</taxon>
        <taxon>Fungi</taxon>
        <taxon>Fungi incertae sedis</taxon>
        <taxon>Zoopagomycota</taxon>
        <taxon>Kickxellomycotina</taxon>
        <taxon>Kickxellomycetes</taxon>
        <taxon>Kickxellales</taxon>
        <taxon>Kickxellaceae</taxon>
        <taxon>Coemansia</taxon>
    </lineage>
</organism>
<evidence type="ECO:0000256" key="3">
    <source>
        <dbReference type="ARBA" id="ARBA00022692"/>
    </source>
</evidence>
<keyword evidence="12" id="KW-1185">Reference proteome</keyword>
<dbReference type="Gene3D" id="1.50.40.10">
    <property type="entry name" value="Mitochondrial carrier domain"/>
    <property type="match status" value="1"/>
</dbReference>
<feature type="repeat" description="Solcar" evidence="8">
    <location>
        <begin position="161"/>
        <end position="248"/>
    </location>
</feature>
<gene>
    <name evidence="11" type="primary">TPC1</name>
    <name evidence="11" type="ORF">H4R26_004334</name>
</gene>
<dbReference type="InterPro" id="IPR018108">
    <property type="entry name" value="MCP_transmembrane"/>
</dbReference>
<evidence type="ECO:0000256" key="8">
    <source>
        <dbReference type="PROSITE-ProRule" id="PRU00282"/>
    </source>
</evidence>
<dbReference type="InterPro" id="IPR023395">
    <property type="entry name" value="MCP_dom_sf"/>
</dbReference>
<feature type="repeat" description="Solcar" evidence="8">
    <location>
        <begin position="60"/>
        <end position="153"/>
    </location>
</feature>
<evidence type="ECO:0000313" key="11">
    <source>
        <dbReference type="EMBL" id="KAJ2001039.1"/>
    </source>
</evidence>
<evidence type="ECO:0000256" key="9">
    <source>
        <dbReference type="RuleBase" id="RU000488"/>
    </source>
</evidence>
<evidence type="ECO:0000256" key="2">
    <source>
        <dbReference type="ARBA" id="ARBA00022448"/>
    </source>
</evidence>
<feature type="region of interest" description="Disordered" evidence="10">
    <location>
        <begin position="1"/>
        <end position="54"/>
    </location>
</feature>
<evidence type="ECO:0000256" key="10">
    <source>
        <dbReference type="SAM" id="MobiDB-lite"/>
    </source>
</evidence>
<dbReference type="GO" id="GO:0055085">
    <property type="term" value="P:transmembrane transport"/>
    <property type="evidence" value="ECO:0007669"/>
    <property type="project" value="InterPro"/>
</dbReference>
<accession>A0A9W8BCX7</accession>
<keyword evidence="7 8" id="KW-0472">Membrane</keyword>